<reference evidence="6" key="1">
    <citation type="submission" date="2022-12" db="EMBL/GenBank/DDBJ databases">
        <title>New Phytohabitans aurantiacus sp. RD004123 nov., an actinomycete isolated from soil.</title>
        <authorList>
            <person name="Triningsih D.W."/>
            <person name="Harunari E."/>
            <person name="Igarashi Y."/>
        </authorList>
    </citation>
    <scope>NUCLEOTIDE SEQUENCE</scope>
    <source>
        <strain evidence="6">RD004123</strain>
    </source>
</reference>
<dbReference type="Gene3D" id="1.10.1040.10">
    <property type="entry name" value="N-(1-d-carboxylethyl)-l-norvaline Dehydrogenase, domain 2"/>
    <property type="match status" value="1"/>
</dbReference>
<comment type="similarity">
    <text evidence="1">Belongs to the HIBADH-related family.</text>
</comment>
<evidence type="ECO:0000256" key="2">
    <source>
        <dbReference type="ARBA" id="ARBA00023002"/>
    </source>
</evidence>
<comment type="caution">
    <text evidence="6">The sequence shown here is derived from an EMBL/GenBank/DDBJ whole genome shotgun (WGS) entry which is preliminary data.</text>
</comment>
<dbReference type="SUPFAM" id="SSF51735">
    <property type="entry name" value="NAD(P)-binding Rossmann-fold domains"/>
    <property type="match status" value="1"/>
</dbReference>
<keyword evidence="7" id="KW-1185">Reference proteome</keyword>
<accession>A0ABQ5QQ23</accession>
<keyword evidence="3" id="KW-0520">NAD</keyword>
<protein>
    <submittedName>
        <fullName evidence="6">NADPH nitroreductase</fullName>
    </submittedName>
</protein>
<evidence type="ECO:0000259" key="4">
    <source>
        <dbReference type="Pfam" id="PF03446"/>
    </source>
</evidence>
<dbReference type="Gene3D" id="3.40.50.720">
    <property type="entry name" value="NAD(P)-binding Rossmann-like Domain"/>
    <property type="match status" value="1"/>
</dbReference>
<name>A0ABQ5QQ23_9ACTN</name>
<sequence>MSGRVGLVGLGVMGRAVAARLTAAGVPVVATSRTPATREAAAAAVPGLVVLGEPASVAAAGPALVLTCLPSGVEVASVATQLVAGLPAGRSLLLVDLSTTAPAEAAALHERLRAGGHRVIDAPVSGGPTGASAGTLSIMAGAVEADLREAEPILAHLGTVVHCGPPGSGQVAKACNQLVVASTLVAVAEALTLAARSGADPALVRAALLGGYAASRVLELQGERMLRGDFEGRGKAGLLAKDVGIIRRLAGEAALGTPVLDAAGAIVDRLAARDPDIDHSAVITIIEEMVP</sequence>
<dbReference type="Pfam" id="PF03446">
    <property type="entry name" value="NAD_binding_2"/>
    <property type="match status" value="1"/>
</dbReference>
<evidence type="ECO:0000313" key="7">
    <source>
        <dbReference type="Proteomes" id="UP001144280"/>
    </source>
</evidence>
<dbReference type="InterPro" id="IPR029154">
    <property type="entry name" value="HIBADH-like_NADP-bd"/>
</dbReference>
<dbReference type="Proteomes" id="UP001144280">
    <property type="component" value="Unassembled WGS sequence"/>
</dbReference>
<dbReference type="PANTHER" id="PTHR43060">
    <property type="entry name" value="3-HYDROXYISOBUTYRATE DEHYDROGENASE-LIKE 1, MITOCHONDRIAL-RELATED"/>
    <property type="match status" value="1"/>
</dbReference>
<dbReference type="PIRSF" id="PIRSF000103">
    <property type="entry name" value="HIBADH"/>
    <property type="match status" value="1"/>
</dbReference>
<evidence type="ECO:0000259" key="5">
    <source>
        <dbReference type="Pfam" id="PF14833"/>
    </source>
</evidence>
<dbReference type="Pfam" id="PF14833">
    <property type="entry name" value="NAD_binding_11"/>
    <property type="match status" value="1"/>
</dbReference>
<gene>
    <name evidence="6" type="ORF">Pa4123_13400</name>
</gene>
<evidence type="ECO:0000256" key="3">
    <source>
        <dbReference type="ARBA" id="ARBA00023027"/>
    </source>
</evidence>
<dbReference type="InterPro" id="IPR013328">
    <property type="entry name" value="6PGD_dom2"/>
</dbReference>
<feature type="domain" description="3-hydroxyisobutyrate dehydrogenase-like NAD-binding" evidence="5">
    <location>
        <begin position="167"/>
        <end position="285"/>
    </location>
</feature>
<dbReference type="RefSeq" id="WP_281893196.1">
    <property type="nucleotide sequence ID" value="NZ_BSDI01000005.1"/>
</dbReference>
<dbReference type="EMBL" id="BSDI01000005">
    <property type="protein sequence ID" value="GLH96067.1"/>
    <property type="molecule type" value="Genomic_DNA"/>
</dbReference>
<keyword evidence="2" id="KW-0560">Oxidoreductase</keyword>
<dbReference type="InterPro" id="IPR008927">
    <property type="entry name" value="6-PGluconate_DH-like_C_sf"/>
</dbReference>
<evidence type="ECO:0000313" key="6">
    <source>
        <dbReference type="EMBL" id="GLH96067.1"/>
    </source>
</evidence>
<proteinExistence type="inferred from homology"/>
<dbReference type="InterPro" id="IPR036291">
    <property type="entry name" value="NAD(P)-bd_dom_sf"/>
</dbReference>
<feature type="domain" description="6-phosphogluconate dehydrogenase NADP-binding" evidence="4">
    <location>
        <begin position="4"/>
        <end position="163"/>
    </location>
</feature>
<evidence type="ECO:0000256" key="1">
    <source>
        <dbReference type="ARBA" id="ARBA00009080"/>
    </source>
</evidence>
<dbReference type="SUPFAM" id="SSF48179">
    <property type="entry name" value="6-phosphogluconate dehydrogenase C-terminal domain-like"/>
    <property type="match status" value="1"/>
</dbReference>
<dbReference type="InterPro" id="IPR015815">
    <property type="entry name" value="HIBADH-related"/>
</dbReference>
<organism evidence="6 7">
    <name type="scientific">Phytohabitans aurantiacus</name>
    <dbReference type="NCBI Taxonomy" id="3016789"/>
    <lineage>
        <taxon>Bacteria</taxon>
        <taxon>Bacillati</taxon>
        <taxon>Actinomycetota</taxon>
        <taxon>Actinomycetes</taxon>
        <taxon>Micromonosporales</taxon>
        <taxon>Micromonosporaceae</taxon>
    </lineage>
</organism>
<dbReference type="InterPro" id="IPR006115">
    <property type="entry name" value="6PGDH_NADP-bd"/>
</dbReference>
<dbReference type="PANTHER" id="PTHR43060:SF15">
    <property type="entry name" value="3-HYDROXYISOBUTYRATE DEHYDROGENASE-LIKE 1, MITOCHONDRIAL-RELATED"/>
    <property type="match status" value="1"/>
</dbReference>